<sequence>MAFVANVAIIPSIGSPDALIRTFHLVWPEDALQHGVGLQAVSALGKTIVLTDRHLGCLHFSDVKYISVSHVWDKLISDVQYQGPVINGDSNLEHSKVANLVFQTVIDIYEGIAEQVCEPFEVWHDYVSVPQWANEYKMRILLKIPDIYNCFYFTVVDMHDVDRSALNDIRAPGGDQTETHLRGITSVCNSQYFRRVWTAMEYIRSQNVRVMVRGYKLLDAGDDLFMGEIVRTWEAEVALHGNVFKVEDMAGRRVNLLPWQLGPLQDLKKLKRTSFGAAYEILALRGCTAPLDFFYALLGLVRTTFRDETLSSDPRDARWQIIKGCMENQDYSPVLMVPQMTHHFPGTDNGLWDIRAWGLGFMVSPSKHELFVRGQRAAFKVQPIGNISFIERCPFDLDHMSVFERNVRVVLGFTGADLESFVGNLGMRIFAQDPRAMLKHLGSNGTREACQDTLSELYMSESSWSRASLERLANDLGLTDFDLPAFNETHNDVRRPNPDNPFRLTRRTPIERFTAHGNTIHLIEHSAIVGTTCLACQQPFLVRAALYKPDADVYGAMTFRIPGLEYVYSLPNGLGIILQGSQIVGRFMYGCPCCAGFELQEIEIDLPDIPMPSPNTEQYGEVLWS</sequence>
<comment type="caution">
    <text evidence="1">The sequence shown here is derived from an EMBL/GenBank/DDBJ whole genome shotgun (WGS) entry which is preliminary data.</text>
</comment>
<organism evidence="1 2">
    <name type="scientific">Vermiconidia calcicola</name>
    <dbReference type="NCBI Taxonomy" id="1690605"/>
    <lineage>
        <taxon>Eukaryota</taxon>
        <taxon>Fungi</taxon>
        <taxon>Dikarya</taxon>
        <taxon>Ascomycota</taxon>
        <taxon>Pezizomycotina</taxon>
        <taxon>Dothideomycetes</taxon>
        <taxon>Dothideomycetidae</taxon>
        <taxon>Mycosphaerellales</taxon>
        <taxon>Extremaceae</taxon>
        <taxon>Vermiconidia</taxon>
    </lineage>
</organism>
<dbReference type="EMBL" id="JAUTXU010000020">
    <property type="protein sequence ID" value="KAK3720797.1"/>
    <property type="molecule type" value="Genomic_DNA"/>
</dbReference>
<keyword evidence="2" id="KW-1185">Reference proteome</keyword>
<dbReference type="Proteomes" id="UP001281147">
    <property type="component" value="Unassembled WGS sequence"/>
</dbReference>
<proteinExistence type="predicted"/>
<evidence type="ECO:0000313" key="2">
    <source>
        <dbReference type="Proteomes" id="UP001281147"/>
    </source>
</evidence>
<reference evidence="1" key="1">
    <citation type="submission" date="2023-07" db="EMBL/GenBank/DDBJ databases">
        <title>Black Yeasts Isolated from many extreme environments.</title>
        <authorList>
            <person name="Coleine C."/>
            <person name="Stajich J.E."/>
            <person name="Selbmann L."/>
        </authorList>
    </citation>
    <scope>NUCLEOTIDE SEQUENCE</scope>
    <source>
        <strain evidence="1">CCFEE 5714</strain>
    </source>
</reference>
<evidence type="ECO:0000313" key="1">
    <source>
        <dbReference type="EMBL" id="KAK3720797.1"/>
    </source>
</evidence>
<gene>
    <name evidence="1" type="ORF">LTR37_003460</name>
</gene>
<name>A0ACC3NPL2_9PEZI</name>
<protein>
    <submittedName>
        <fullName evidence="1">Uncharacterized protein</fullName>
    </submittedName>
</protein>
<accession>A0ACC3NPL2</accession>